<dbReference type="PANTHER" id="PTHR32347:SF23">
    <property type="entry name" value="BLL5650 PROTEIN"/>
    <property type="match status" value="1"/>
</dbReference>
<gene>
    <name evidence="6" type="ORF">C1I93_23310</name>
</gene>
<reference evidence="6 7" key="1">
    <citation type="submission" date="2018-01" db="EMBL/GenBank/DDBJ databases">
        <title>Draft genome sequence of Jishengella endophytica.</title>
        <authorList>
            <person name="Sahin N."/>
            <person name="Ay H."/>
            <person name="Saygin H."/>
        </authorList>
    </citation>
    <scope>NUCLEOTIDE SEQUENCE [LARGE SCALE GENOMIC DNA]</scope>
    <source>
        <strain evidence="6 7">DSM 45430</strain>
    </source>
</reference>
<dbReference type="Gene3D" id="2.40.30.170">
    <property type="match status" value="1"/>
</dbReference>
<comment type="subcellular location">
    <subcellularLocation>
        <location evidence="1">Cell envelope</location>
    </subcellularLocation>
</comment>
<dbReference type="Pfam" id="PF25967">
    <property type="entry name" value="RND-MFP_C"/>
    <property type="match status" value="1"/>
</dbReference>
<feature type="domain" description="CusB-like beta-barrel" evidence="4">
    <location>
        <begin position="227"/>
        <end position="272"/>
    </location>
</feature>
<evidence type="ECO:0000256" key="3">
    <source>
        <dbReference type="SAM" id="MobiDB-lite"/>
    </source>
</evidence>
<evidence type="ECO:0000256" key="2">
    <source>
        <dbReference type="ARBA" id="ARBA00023054"/>
    </source>
</evidence>
<comment type="caution">
    <text evidence="6">The sequence shown here is derived from an EMBL/GenBank/DDBJ whole genome shotgun (WGS) entry which is preliminary data.</text>
</comment>
<dbReference type="Gene3D" id="2.40.50.100">
    <property type="match status" value="1"/>
</dbReference>
<feature type="compositionally biased region" description="Low complexity" evidence="3">
    <location>
        <begin position="202"/>
        <end position="212"/>
    </location>
</feature>
<dbReference type="GO" id="GO:0030313">
    <property type="term" value="C:cell envelope"/>
    <property type="evidence" value="ECO:0007669"/>
    <property type="project" value="UniProtKB-SubCell"/>
</dbReference>
<dbReference type="InterPro" id="IPR058792">
    <property type="entry name" value="Beta-barrel_RND_2"/>
</dbReference>
<dbReference type="Pfam" id="PF25954">
    <property type="entry name" value="Beta-barrel_RND_2"/>
    <property type="match status" value="1"/>
</dbReference>
<keyword evidence="2" id="KW-0175">Coiled coil</keyword>
<feature type="region of interest" description="Disordered" evidence="3">
    <location>
        <begin position="181"/>
        <end position="212"/>
    </location>
</feature>
<evidence type="ECO:0000256" key="1">
    <source>
        <dbReference type="ARBA" id="ARBA00004196"/>
    </source>
</evidence>
<dbReference type="SUPFAM" id="SSF111369">
    <property type="entry name" value="HlyD-like secretion proteins"/>
    <property type="match status" value="1"/>
</dbReference>
<dbReference type="InterPro" id="IPR050465">
    <property type="entry name" value="UPF0194_transport"/>
</dbReference>
<dbReference type="RefSeq" id="WP_111245433.1">
    <property type="nucleotide sequence ID" value="NZ_POTX01000202.1"/>
</dbReference>
<name>A0A2W2CDQ9_9ACTN</name>
<dbReference type="OrthoDB" id="4932908at2"/>
<accession>A0A2W2CDQ9</accession>
<feature type="region of interest" description="Disordered" evidence="3">
    <location>
        <begin position="364"/>
        <end position="404"/>
    </location>
</feature>
<dbReference type="EMBL" id="POTX01000202">
    <property type="protein sequence ID" value="PZF89948.1"/>
    <property type="molecule type" value="Genomic_DNA"/>
</dbReference>
<evidence type="ECO:0000313" key="6">
    <source>
        <dbReference type="EMBL" id="PZF89948.1"/>
    </source>
</evidence>
<dbReference type="Proteomes" id="UP000248627">
    <property type="component" value="Unassembled WGS sequence"/>
</dbReference>
<organism evidence="6 7">
    <name type="scientific">Micromonospora endophytica</name>
    <dbReference type="NCBI Taxonomy" id="515350"/>
    <lineage>
        <taxon>Bacteria</taxon>
        <taxon>Bacillati</taxon>
        <taxon>Actinomycetota</taxon>
        <taxon>Actinomycetes</taxon>
        <taxon>Micromonosporales</taxon>
        <taxon>Micromonosporaceae</taxon>
        <taxon>Micromonospora</taxon>
    </lineage>
</organism>
<evidence type="ECO:0000313" key="7">
    <source>
        <dbReference type="Proteomes" id="UP000248627"/>
    </source>
</evidence>
<protein>
    <recommendedName>
        <fullName evidence="8">Membrane fusion protein, macrolide-specific efflux system</fullName>
    </recommendedName>
</protein>
<feature type="domain" description="Multidrug resistance protein MdtA-like C-terminal permuted SH3" evidence="5">
    <location>
        <begin position="318"/>
        <end position="363"/>
    </location>
</feature>
<evidence type="ECO:0000259" key="5">
    <source>
        <dbReference type="Pfam" id="PF25967"/>
    </source>
</evidence>
<dbReference type="AlphaFoldDB" id="A0A2W2CDQ9"/>
<dbReference type="PANTHER" id="PTHR32347">
    <property type="entry name" value="EFFLUX SYSTEM COMPONENT YKNX-RELATED"/>
    <property type="match status" value="1"/>
</dbReference>
<dbReference type="InterPro" id="IPR058627">
    <property type="entry name" value="MdtA-like_C"/>
</dbReference>
<feature type="compositionally biased region" description="Gly residues" evidence="3">
    <location>
        <begin position="182"/>
        <end position="201"/>
    </location>
</feature>
<proteinExistence type="predicted"/>
<evidence type="ECO:0000259" key="4">
    <source>
        <dbReference type="Pfam" id="PF25954"/>
    </source>
</evidence>
<feature type="compositionally biased region" description="Gly residues" evidence="3">
    <location>
        <begin position="368"/>
        <end position="404"/>
    </location>
</feature>
<evidence type="ECO:0008006" key="8">
    <source>
        <dbReference type="Google" id="ProtNLM"/>
    </source>
</evidence>
<sequence>MPVGRLARLRRPSLLVNAALGVLVLGGGVWAYTVFRDDSPAGADSGAATRTVEVAQGTVTATVSSSGTVQSASTASAEFGTSGTVTEIRVKVGDLVKKGQVLAVVDDAAAQRARTAAEANLTAAQAALDRAEAAGDDTTDADTEVTSAELAVEEAEEAVAGTVLKAPMAGTVVAVNGSVGASSGGGSSSGGSSGSGSGSQGGASSSGSSSSSSSGFIDIADLTELEVSASVAEADATKLKAGQSATVTWNALADATATATLTSIDPNATSSNNVVTYGVVFSLDSLPEGVRSGQTVEVSVEVGRAEDVTYVNSAALTSVGNRHTVTVLENGQQVTRAVEVGLTGDQAVEITSGLTVGEQVVINTSTTGGSGSQSGGGFPGGGGPGGTTGGGFPGGGSGPGGGRG</sequence>
<keyword evidence="7" id="KW-1185">Reference proteome</keyword>